<evidence type="ECO:0000256" key="7">
    <source>
        <dbReference type="ARBA" id="ARBA00023180"/>
    </source>
</evidence>
<comment type="subcellular location">
    <subcellularLocation>
        <location evidence="1">Membrane</location>
        <topology evidence="1">Single-pass type I membrane protein</topology>
    </subcellularLocation>
</comment>
<evidence type="ECO:0000256" key="3">
    <source>
        <dbReference type="ARBA" id="ARBA00022729"/>
    </source>
</evidence>
<gene>
    <name evidence="9" type="ORF">BSL78_08441</name>
</gene>
<comment type="caution">
    <text evidence="9">The sequence shown here is derived from an EMBL/GenBank/DDBJ whole genome shotgun (WGS) entry which is preliminary data.</text>
</comment>
<dbReference type="OrthoDB" id="2015434at2759"/>
<evidence type="ECO:0000256" key="4">
    <source>
        <dbReference type="ARBA" id="ARBA00022737"/>
    </source>
</evidence>
<accession>A0A2G8L326</accession>
<dbReference type="AlphaFoldDB" id="A0A2G8L326"/>
<evidence type="ECO:0000313" key="10">
    <source>
        <dbReference type="Proteomes" id="UP000230750"/>
    </source>
</evidence>
<evidence type="ECO:0000256" key="8">
    <source>
        <dbReference type="PROSITE-ProRule" id="PRU00622"/>
    </source>
</evidence>
<dbReference type="PANTHER" id="PTHR11884:SF1">
    <property type="entry name" value="GOLGI APPARATUS PROTEIN 1"/>
    <property type="match status" value="1"/>
</dbReference>
<evidence type="ECO:0000256" key="5">
    <source>
        <dbReference type="ARBA" id="ARBA00022989"/>
    </source>
</evidence>
<keyword evidence="5" id="KW-1133">Transmembrane helix</keyword>
<evidence type="ECO:0000256" key="1">
    <source>
        <dbReference type="ARBA" id="ARBA00004479"/>
    </source>
</evidence>
<dbReference type="EMBL" id="MRZV01000239">
    <property type="protein sequence ID" value="PIK54664.1"/>
    <property type="molecule type" value="Genomic_DNA"/>
</dbReference>
<dbReference type="GO" id="GO:0000139">
    <property type="term" value="C:Golgi membrane"/>
    <property type="evidence" value="ECO:0007669"/>
    <property type="project" value="InterPro"/>
</dbReference>
<evidence type="ECO:0000256" key="2">
    <source>
        <dbReference type="ARBA" id="ARBA00022692"/>
    </source>
</evidence>
<keyword evidence="10" id="KW-1185">Reference proteome</keyword>
<keyword evidence="7" id="KW-0325">Glycoprotein</keyword>
<reference evidence="9 10" key="1">
    <citation type="journal article" date="2017" name="PLoS Biol.">
        <title>The sea cucumber genome provides insights into morphological evolution and visceral regeneration.</title>
        <authorList>
            <person name="Zhang X."/>
            <person name="Sun L."/>
            <person name="Yuan J."/>
            <person name="Sun Y."/>
            <person name="Gao Y."/>
            <person name="Zhang L."/>
            <person name="Li S."/>
            <person name="Dai H."/>
            <person name="Hamel J.F."/>
            <person name="Liu C."/>
            <person name="Yu Y."/>
            <person name="Liu S."/>
            <person name="Lin W."/>
            <person name="Guo K."/>
            <person name="Jin S."/>
            <person name="Xu P."/>
            <person name="Storey K.B."/>
            <person name="Huan P."/>
            <person name="Zhang T."/>
            <person name="Zhou Y."/>
            <person name="Zhang J."/>
            <person name="Lin C."/>
            <person name="Li X."/>
            <person name="Xing L."/>
            <person name="Huo D."/>
            <person name="Sun M."/>
            <person name="Wang L."/>
            <person name="Mercier A."/>
            <person name="Li F."/>
            <person name="Yang H."/>
            <person name="Xiang J."/>
        </authorList>
    </citation>
    <scope>NUCLEOTIDE SEQUENCE [LARGE SCALE GENOMIC DNA]</scope>
    <source>
        <strain evidence="9">Shaxun</strain>
        <tissue evidence="9">Muscle</tissue>
    </source>
</reference>
<dbReference type="InterPro" id="IPR017873">
    <property type="entry name" value="Cys-rich_GLG1_repeat_euk"/>
</dbReference>
<name>A0A2G8L326_STIJA</name>
<dbReference type="PANTHER" id="PTHR11884">
    <property type="entry name" value="SELECTIN LIGAND RELATED"/>
    <property type="match status" value="1"/>
</dbReference>
<keyword evidence="4" id="KW-0677">Repeat</keyword>
<dbReference type="PROSITE" id="PS51289">
    <property type="entry name" value="GLG1_C_RICH"/>
    <property type="match status" value="1"/>
</dbReference>
<dbReference type="InterPro" id="IPR001893">
    <property type="entry name" value="Cys-rich_GLG1_repeat"/>
</dbReference>
<keyword evidence="3" id="KW-0732">Signal</keyword>
<dbReference type="GO" id="GO:0017134">
    <property type="term" value="F:fibroblast growth factor binding"/>
    <property type="evidence" value="ECO:0007669"/>
    <property type="project" value="TreeGrafter"/>
</dbReference>
<evidence type="ECO:0000313" key="9">
    <source>
        <dbReference type="EMBL" id="PIK54664.1"/>
    </source>
</evidence>
<dbReference type="Pfam" id="PF00839">
    <property type="entry name" value="Cys_rich_FGFR"/>
    <property type="match status" value="4"/>
</dbReference>
<proteinExistence type="predicted"/>
<evidence type="ECO:0000256" key="6">
    <source>
        <dbReference type="ARBA" id="ARBA00023136"/>
    </source>
</evidence>
<keyword evidence="6" id="KW-0472">Membrane</keyword>
<keyword evidence="2" id="KW-0812">Transmembrane</keyword>
<protein>
    <submittedName>
        <fullName evidence="9">Putative Golgi apparatus protein 1-like</fullName>
    </submittedName>
</protein>
<feature type="repeat" description="Cys-rich GLG1" evidence="8">
    <location>
        <begin position="59"/>
        <end position="119"/>
    </location>
</feature>
<organism evidence="9 10">
    <name type="scientific">Stichopus japonicus</name>
    <name type="common">Sea cucumber</name>
    <dbReference type="NCBI Taxonomy" id="307972"/>
    <lineage>
        <taxon>Eukaryota</taxon>
        <taxon>Metazoa</taxon>
        <taxon>Echinodermata</taxon>
        <taxon>Eleutherozoa</taxon>
        <taxon>Echinozoa</taxon>
        <taxon>Holothuroidea</taxon>
        <taxon>Aspidochirotacea</taxon>
        <taxon>Aspidochirotida</taxon>
        <taxon>Stichopodidae</taxon>
        <taxon>Apostichopus</taxon>
    </lineage>
</organism>
<dbReference type="STRING" id="307972.A0A2G8L326"/>
<dbReference type="Proteomes" id="UP000230750">
    <property type="component" value="Unassembled WGS sequence"/>
</dbReference>
<sequence>MEVITFSDYRLIKGFYESCSDAVRKLQCGSVHQEVQDDDKPASHMQGFTIQCLESKLKEVNGECRSTLLRVAELSADDYHKDRALYFACRDDRERFCEKELAGDGRIYKCLEKHKKEKMMSTECFDALSTRQRLISSDVKVDKQLIKNCRNAIFERNCHPIAGSIEQTLSSLLLCLESDSDQDDGYAPLSGECVAELFDIRKSLMEDYKLNPEIVTSCAGDINRS</sequence>
<dbReference type="InterPro" id="IPR039728">
    <property type="entry name" value="GLG1"/>
</dbReference>